<dbReference type="GO" id="GO:0003700">
    <property type="term" value="F:DNA-binding transcription factor activity"/>
    <property type="evidence" value="ECO:0007669"/>
    <property type="project" value="InterPro"/>
</dbReference>
<protein>
    <submittedName>
        <fullName evidence="5">Transcriptional regulator, DeoR family</fullName>
    </submittedName>
</protein>
<dbReference type="InterPro" id="IPR037171">
    <property type="entry name" value="NagB/RpiA_transferase-like"/>
</dbReference>
<dbReference type="PRINTS" id="PR00037">
    <property type="entry name" value="HTHLACR"/>
</dbReference>
<keyword evidence="3" id="KW-0804">Transcription</keyword>
<keyword evidence="1" id="KW-0805">Transcription regulation</keyword>
<dbReference type="SUPFAM" id="SSF100950">
    <property type="entry name" value="NagB/RpiA/CoA transferase-like"/>
    <property type="match status" value="1"/>
</dbReference>
<evidence type="ECO:0000256" key="2">
    <source>
        <dbReference type="ARBA" id="ARBA00023125"/>
    </source>
</evidence>
<dbReference type="InterPro" id="IPR050313">
    <property type="entry name" value="Carb_Metab_HTH_regulators"/>
</dbReference>
<evidence type="ECO:0000313" key="6">
    <source>
        <dbReference type="Proteomes" id="UP000006844"/>
    </source>
</evidence>
<dbReference type="InterPro" id="IPR047779">
    <property type="entry name" value="AgaR-like"/>
</dbReference>
<evidence type="ECO:0000256" key="3">
    <source>
        <dbReference type="ARBA" id="ARBA00023163"/>
    </source>
</evidence>
<gene>
    <name evidence="5" type="ordered locus">AciPR4_1441</name>
</gene>
<accession>E8V0X3</accession>
<dbReference type="PANTHER" id="PTHR30363">
    <property type="entry name" value="HTH-TYPE TRANSCRIPTIONAL REGULATOR SRLR-RELATED"/>
    <property type="match status" value="1"/>
</dbReference>
<proteinExistence type="predicted"/>
<keyword evidence="2" id="KW-0238">DNA-binding</keyword>
<dbReference type="Gene3D" id="1.10.10.10">
    <property type="entry name" value="Winged helix-like DNA-binding domain superfamily/Winged helix DNA-binding domain"/>
    <property type="match status" value="1"/>
</dbReference>
<dbReference type="eggNOG" id="COG1349">
    <property type="taxonomic scope" value="Bacteria"/>
</dbReference>
<dbReference type="Pfam" id="PF08220">
    <property type="entry name" value="HTH_DeoR"/>
    <property type="match status" value="1"/>
</dbReference>
<dbReference type="AlphaFoldDB" id="E8V0X3"/>
<dbReference type="InterPro" id="IPR036390">
    <property type="entry name" value="WH_DNA-bd_sf"/>
</dbReference>
<dbReference type="PROSITE" id="PS51000">
    <property type="entry name" value="HTH_DEOR_2"/>
    <property type="match status" value="1"/>
</dbReference>
<evidence type="ECO:0000256" key="1">
    <source>
        <dbReference type="ARBA" id="ARBA00023015"/>
    </source>
</evidence>
<dbReference type="InterPro" id="IPR036388">
    <property type="entry name" value="WH-like_DNA-bd_sf"/>
</dbReference>
<reference evidence="5 6" key="1">
    <citation type="journal article" date="2012" name="Stand. Genomic Sci.">
        <title>Complete genome sequence of Terriglobus saanensis type strain SP1PR4(T), an Acidobacteria from tundra soil.</title>
        <authorList>
            <person name="Rawat S.R."/>
            <person name="Mannisto M.K."/>
            <person name="Starovoytov V."/>
            <person name="Goodwin L."/>
            <person name="Nolan M."/>
            <person name="Hauser L."/>
            <person name="Land M."/>
            <person name="Davenport K.W."/>
            <person name="Woyke T."/>
            <person name="Haggblom M.M."/>
        </authorList>
    </citation>
    <scope>NUCLEOTIDE SEQUENCE</scope>
    <source>
        <strain evidence="6">ATCC BAA-1853 / DSM 23119 / SP1PR4</strain>
    </source>
</reference>
<dbReference type="Proteomes" id="UP000006844">
    <property type="component" value="Chromosome"/>
</dbReference>
<dbReference type="KEGG" id="tsa:AciPR4_1441"/>
<dbReference type="InterPro" id="IPR001034">
    <property type="entry name" value="DeoR_HTH"/>
</dbReference>
<keyword evidence="6" id="KW-1185">Reference proteome</keyword>
<name>E8V0X3_TERSS</name>
<dbReference type="InterPro" id="IPR018356">
    <property type="entry name" value="Tscrpt_reg_HTH_DeoR_CS"/>
</dbReference>
<dbReference type="SUPFAM" id="SSF46785">
    <property type="entry name" value="Winged helix' DNA-binding domain"/>
    <property type="match status" value="1"/>
</dbReference>
<feature type="domain" description="HTH deoR-type" evidence="4">
    <location>
        <begin position="17"/>
        <end position="72"/>
    </location>
</feature>
<evidence type="ECO:0000313" key="5">
    <source>
        <dbReference type="EMBL" id="ADV82264.1"/>
    </source>
</evidence>
<evidence type="ECO:0000259" key="4">
    <source>
        <dbReference type="PROSITE" id="PS51000"/>
    </source>
</evidence>
<dbReference type="SMART" id="SM01134">
    <property type="entry name" value="DeoRC"/>
    <property type="match status" value="1"/>
</dbReference>
<dbReference type="Pfam" id="PF00455">
    <property type="entry name" value="DeoRC"/>
    <property type="match status" value="1"/>
</dbReference>
<dbReference type="EMBL" id="CP002467">
    <property type="protein sequence ID" value="ADV82264.1"/>
    <property type="molecule type" value="Genomic_DNA"/>
</dbReference>
<dbReference type="InterPro" id="IPR014036">
    <property type="entry name" value="DeoR-like_C"/>
</dbReference>
<dbReference type="PROSITE" id="PS00894">
    <property type="entry name" value="HTH_DEOR_1"/>
    <property type="match status" value="1"/>
</dbReference>
<dbReference type="PANTHER" id="PTHR30363:SF44">
    <property type="entry name" value="AGA OPERON TRANSCRIPTIONAL REPRESSOR-RELATED"/>
    <property type="match status" value="1"/>
</dbReference>
<dbReference type="RefSeq" id="WP_013567997.1">
    <property type="nucleotide sequence ID" value="NC_014963.1"/>
</dbReference>
<organism evidence="5 6">
    <name type="scientific">Terriglobus saanensis (strain ATCC BAA-1853 / DSM 23119 / SP1PR4)</name>
    <dbReference type="NCBI Taxonomy" id="401053"/>
    <lineage>
        <taxon>Bacteria</taxon>
        <taxon>Pseudomonadati</taxon>
        <taxon>Acidobacteriota</taxon>
        <taxon>Terriglobia</taxon>
        <taxon>Terriglobales</taxon>
        <taxon>Acidobacteriaceae</taxon>
        <taxon>Terriglobus</taxon>
    </lineage>
</organism>
<dbReference type="STRING" id="401053.AciPR4_1441"/>
<dbReference type="GO" id="GO:0003677">
    <property type="term" value="F:DNA binding"/>
    <property type="evidence" value="ECO:0007669"/>
    <property type="project" value="UniProtKB-KW"/>
</dbReference>
<sequence>MKKADAKVPSAANPMLIEERRQHVLATIQREGRVLVSEIAEELNISRITIRKDLDHLEARGLVQRTHGGALAPQVGSLLDPSLQEKEQHQLQEKQRIASAAVKLVEEGQCVLLDSGTTTTAIARALRGFSKLTVVTNAVNIAAELTGTNFDVILTGGMLRKNSFSLVGPQAEDVLREINADILFLGVDGFDPRIGVTTPNVLESRVNRAMVKAARKIVAVCDSTKFTHRSFALIVPPSAIHTVITDSRLSAEDAQTLRNGGIEVILV</sequence>
<dbReference type="HOGENOM" id="CLU_060699_3_1_0"/>
<dbReference type="NCBIfam" id="NF040755">
    <property type="entry name" value="AgaR"/>
    <property type="match status" value="1"/>
</dbReference>
<dbReference type="Gene3D" id="3.40.50.1360">
    <property type="match status" value="1"/>
</dbReference>
<dbReference type="SMART" id="SM00420">
    <property type="entry name" value="HTH_DEOR"/>
    <property type="match status" value="1"/>
</dbReference>
<dbReference type="OrthoDB" id="9797223at2"/>